<evidence type="ECO:0000256" key="3">
    <source>
        <dbReference type="ARBA" id="ARBA00022989"/>
    </source>
</evidence>
<protein>
    <submittedName>
        <fullName evidence="7">Nramp-domain-containing protein</fullName>
    </submittedName>
</protein>
<keyword evidence="4 6" id="KW-0472">Membrane</keyword>
<dbReference type="GO" id="GO:0015086">
    <property type="term" value="F:cadmium ion transmembrane transporter activity"/>
    <property type="evidence" value="ECO:0007669"/>
    <property type="project" value="TreeGrafter"/>
</dbReference>
<evidence type="ECO:0000256" key="5">
    <source>
        <dbReference type="SAM" id="MobiDB-lite"/>
    </source>
</evidence>
<feature type="transmembrane region" description="Helical" evidence="6">
    <location>
        <begin position="581"/>
        <end position="602"/>
    </location>
</feature>
<evidence type="ECO:0000256" key="1">
    <source>
        <dbReference type="ARBA" id="ARBA00004141"/>
    </source>
</evidence>
<feature type="transmembrane region" description="Helical" evidence="6">
    <location>
        <begin position="471"/>
        <end position="492"/>
    </location>
</feature>
<feature type="region of interest" description="Disordered" evidence="5">
    <location>
        <begin position="539"/>
        <end position="563"/>
    </location>
</feature>
<dbReference type="Pfam" id="PF01566">
    <property type="entry name" value="Nramp"/>
    <property type="match status" value="2"/>
</dbReference>
<dbReference type="GO" id="GO:0034755">
    <property type="term" value="P:iron ion transmembrane transport"/>
    <property type="evidence" value="ECO:0007669"/>
    <property type="project" value="TreeGrafter"/>
</dbReference>
<evidence type="ECO:0000313" key="8">
    <source>
        <dbReference type="Proteomes" id="UP000076727"/>
    </source>
</evidence>
<keyword evidence="2 6" id="KW-0812">Transmembrane</keyword>
<feature type="transmembrane region" description="Helical" evidence="6">
    <location>
        <begin position="232"/>
        <end position="256"/>
    </location>
</feature>
<feature type="transmembrane region" description="Helical" evidence="6">
    <location>
        <begin position="192"/>
        <end position="212"/>
    </location>
</feature>
<dbReference type="PANTHER" id="PTHR11706">
    <property type="entry name" value="SOLUTE CARRIER PROTEIN FAMILY 11 MEMBER"/>
    <property type="match status" value="1"/>
</dbReference>
<dbReference type="PRINTS" id="PR00447">
    <property type="entry name" value="NATRESASSCMP"/>
</dbReference>
<feature type="transmembrane region" description="Helical" evidence="6">
    <location>
        <begin position="70"/>
        <end position="89"/>
    </location>
</feature>
<dbReference type="STRING" id="1314783.A0A165TCU0"/>
<dbReference type="InterPro" id="IPR001046">
    <property type="entry name" value="NRAMP_fam"/>
</dbReference>
<dbReference type="GO" id="GO:0030026">
    <property type="term" value="P:intracellular manganese ion homeostasis"/>
    <property type="evidence" value="ECO:0007669"/>
    <property type="project" value="TreeGrafter"/>
</dbReference>
<feature type="transmembrane region" description="Helical" evidence="6">
    <location>
        <begin position="152"/>
        <end position="180"/>
    </location>
</feature>
<dbReference type="NCBIfam" id="NF037982">
    <property type="entry name" value="Nramp_1"/>
    <property type="match status" value="2"/>
</dbReference>
<comment type="subcellular location">
    <subcellularLocation>
        <location evidence="1">Membrane</location>
        <topology evidence="1">Multi-pass membrane protein</topology>
    </subcellularLocation>
</comment>
<feature type="transmembrane region" description="Helical" evidence="6">
    <location>
        <begin position="126"/>
        <end position="146"/>
    </location>
</feature>
<sequence length="605" mass="64502">MAGASSLTASSGSSPAAVQSSHSRLSNVAKRARTGAAAALTHIAKHFGTVIVCAVAFLDPGNWEVDLQAGSMFGYALLVGVLQVTMMAVSLQDMASRLGVVTGLDLASHCRLLLHDRPKHTRLWRWGALYPLYALSEIAIVATDLAELLGSAIALTLLFPALPLYAGVILTALDVLFLLAVKDPLSGQPVKLFEIIIALMVFTVLITLGVTVSNAKVQLVEALMGFLPSATAFGPAALPTTIGLLGATIMPHSLFLGSALAARQREPEEEEALGEKPEAWTSNLSLAEKSRSIMSNIKAGFSTDSLIRSAKRAFHMGRVPDEERRLPKTHSEHENHSLGFVRRHFSYGHRNTMISLLGLVLVINSLIIILAGTVFFNGGSGSGPATLFDAYDLLANSLGKATATLFAVALLFAGQSSSIIVTLTGQVITEGFLRWKISPVLRRLLIRCVSLIPGVIVAAALGRAGVSTLLVISRVVLSVVLPFTVFPLIWLCSSRKIMSVKRARSPSMRQKNTSQSSLDNAPDTWVEVDVHDLRRSLDVRPSDSQTTLSEVPRRGAVTADPEAAEGTEDFSLGKFATAFGWFTWCTIVAANGYAIASVALGMNSP</sequence>
<feature type="transmembrane region" description="Helical" evidence="6">
    <location>
        <begin position="444"/>
        <end position="465"/>
    </location>
</feature>
<evidence type="ECO:0000256" key="2">
    <source>
        <dbReference type="ARBA" id="ARBA00022692"/>
    </source>
</evidence>
<dbReference type="PANTHER" id="PTHR11706:SF101">
    <property type="entry name" value="MANGANESE TRANSPORTER SMF1"/>
    <property type="match status" value="1"/>
</dbReference>
<proteinExistence type="predicted"/>
<evidence type="ECO:0000256" key="4">
    <source>
        <dbReference type="ARBA" id="ARBA00023136"/>
    </source>
</evidence>
<dbReference type="Proteomes" id="UP000076727">
    <property type="component" value="Unassembled WGS sequence"/>
</dbReference>
<feature type="transmembrane region" description="Helical" evidence="6">
    <location>
        <begin position="352"/>
        <end position="376"/>
    </location>
</feature>
<gene>
    <name evidence="7" type="ORF">DAEQUDRAFT_762184</name>
</gene>
<dbReference type="AlphaFoldDB" id="A0A165TCU0"/>
<evidence type="ECO:0000313" key="7">
    <source>
        <dbReference type="EMBL" id="KZT73251.1"/>
    </source>
</evidence>
<feature type="transmembrane region" description="Helical" evidence="6">
    <location>
        <begin position="36"/>
        <end position="58"/>
    </location>
</feature>
<keyword evidence="8" id="KW-1185">Reference proteome</keyword>
<dbReference type="EMBL" id="KV429037">
    <property type="protein sequence ID" value="KZT73251.1"/>
    <property type="molecule type" value="Genomic_DNA"/>
</dbReference>
<name>A0A165TCU0_9APHY</name>
<feature type="transmembrane region" description="Helical" evidence="6">
    <location>
        <begin position="401"/>
        <end position="423"/>
    </location>
</feature>
<reference evidence="7 8" key="1">
    <citation type="journal article" date="2016" name="Mol. Biol. Evol.">
        <title>Comparative Genomics of Early-Diverging Mushroom-Forming Fungi Provides Insights into the Origins of Lignocellulose Decay Capabilities.</title>
        <authorList>
            <person name="Nagy L.G."/>
            <person name="Riley R."/>
            <person name="Tritt A."/>
            <person name="Adam C."/>
            <person name="Daum C."/>
            <person name="Floudas D."/>
            <person name="Sun H."/>
            <person name="Yadav J.S."/>
            <person name="Pangilinan J."/>
            <person name="Larsson K.H."/>
            <person name="Matsuura K."/>
            <person name="Barry K."/>
            <person name="Labutti K."/>
            <person name="Kuo R."/>
            <person name="Ohm R.A."/>
            <person name="Bhattacharya S.S."/>
            <person name="Shirouzu T."/>
            <person name="Yoshinaga Y."/>
            <person name="Martin F.M."/>
            <person name="Grigoriev I.V."/>
            <person name="Hibbett D.S."/>
        </authorList>
    </citation>
    <scope>NUCLEOTIDE SEQUENCE [LARGE SCALE GENOMIC DNA]</scope>
    <source>
        <strain evidence="7 8">L-15889</strain>
    </source>
</reference>
<dbReference type="OrthoDB" id="409173at2759"/>
<dbReference type="GO" id="GO:0005886">
    <property type="term" value="C:plasma membrane"/>
    <property type="evidence" value="ECO:0007669"/>
    <property type="project" value="TreeGrafter"/>
</dbReference>
<organism evidence="7 8">
    <name type="scientific">Daedalea quercina L-15889</name>
    <dbReference type="NCBI Taxonomy" id="1314783"/>
    <lineage>
        <taxon>Eukaryota</taxon>
        <taxon>Fungi</taxon>
        <taxon>Dikarya</taxon>
        <taxon>Basidiomycota</taxon>
        <taxon>Agaricomycotina</taxon>
        <taxon>Agaricomycetes</taxon>
        <taxon>Polyporales</taxon>
        <taxon>Fomitopsis</taxon>
    </lineage>
</organism>
<dbReference type="GO" id="GO:0005384">
    <property type="term" value="F:manganese ion transmembrane transporter activity"/>
    <property type="evidence" value="ECO:0007669"/>
    <property type="project" value="TreeGrafter"/>
</dbReference>
<dbReference type="NCBIfam" id="TIGR01197">
    <property type="entry name" value="nramp"/>
    <property type="match status" value="1"/>
</dbReference>
<accession>A0A165TCU0</accession>
<keyword evidence="3 6" id="KW-1133">Transmembrane helix</keyword>
<evidence type="ECO:0000256" key="6">
    <source>
        <dbReference type="SAM" id="Phobius"/>
    </source>
</evidence>